<reference evidence="3 4" key="1">
    <citation type="submission" date="2017-05" db="EMBL/GenBank/DDBJ databases">
        <authorList>
            <person name="Song R."/>
            <person name="Chenine A.L."/>
            <person name="Ruprecht R.M."/>
        </authorList>
    </citation>
    <scope>NUCLEOTIDE SEQUENCE [LARGE SCALE GENOMIC DNA]</scope>
    <source>
        <strain evidence="3 4">CECT 7927</strain>
    </source>
</reference>
<protein>
    <submittedName>
        <fullName evidence="3">Cupin domain protein</fullName>
    </submittedName>
    <submittedName>
        <fullName evidence="2">Cupin domain-containing protein</fullName>
    </submittedName>
</protein>
<evidence type="ECO:0000259" key="1">
    <source>
        <dbReference type="Pfam" id="PF07883"/>
    </source>
</evidence>
<dbReference type="Proteomes" id="UP001283366">
    <property type="component" value="Unassembled WGS sequence"/>
</dbReference>
<reference evidence="2 5" key="2">
    <citation type="submission" date="2023-11" db="EMBL/GenBank/DDBJ databases">
        <title>Plant-associative lifestyle of Vibrio porteresiae and its evolutionary dynamics.</title>
        <authorList>
            <person name="Rameshkumar N."/>
            <person name="Kirti K."/>
        </authorList>
    </citation>
    <scope>NUCLEOTIDE SEQUENCE [LARGE SCALE GENOMIC DNA]</scope>
    <source>
        <strain evidence="2 5">MSSRF38</strain>
    </source>
</reference>
<dbReference type="AlphaFoldDB" id="A0A1Y6IX51"/>
<proteinExistence type="predicted"/>
<dbReference type="InterPro" id="IPR013096">
    <property type="entry name" value="Cupin_2"/>
</dbReference>
<accession>A0A1Y6IX51</accession>
<dbReference type="Gene3D" id="2.60.120.10">
    <property type="entry name" value="Jelly Rolls"/>
    <property type="match status" value="1"/>
</dbReference>
<dbReference type="EMBL" id="FXXI01000005">
    <property type="protein sequence ID" value="SMS01591.1"/>
    <property type="molecule type" value="Genomic_DNA"/>
</dbReference>
<evidence type="ECO:0000313" key="4">
    <source>
        <dbReference type="Proteomes" id="UP000196125"/>
    </source>
</evidence>
<organism evidence="3 4">
    <name type="scientific">Vibrio mangrovi</name>
    <dbReference type="NCBI Taxonomy" id="474394"/>
    <lineage>
        <taxon>Bacteria</taxon>
        <taxon>Pseudomonadati</taxon>
        <taxon>Pseudomonadota</taxon>
        <taxon>Gammaproteobacteria</taxon>
        <taxon>Vibrionales</taxon>
        <taxon>Vibrionaceae</taxon>
        <taxon>Vibrio</taxon>
    </lineage>
</organism>
<dbReference type="Proteomes" id="UP000196125">
    <property type="component" value="Unassembled WGS sequence"/>
</dbReference>
<dbReference type="SUPFAM" id="SSF51182">
    <property type="entry name" value="RmlC-like cupins"/>
    <property type="match status" value="1"/>
</dbReference>
<dbReference type="Gene3D" id="1.20.910.10">
    <property type="entry name" value="Heme oxygenase-like"/>
    <property type="match status" value="1"/>
</dbReference>
<dbReference type="InterPro" id="IPR016084">
    <property type="entry name" value="Haem_Oase-like_multi-hlx"/>
</dbReference>
<keyword evidence="5" id="KW-1185">Reference proteome</keyword>
<dbReference type="InterPro" id="IPR014710">
    <property type="entry name" value="RmlC-like_jellyroll"/>
</dbReference>
<name>A0A1Y6IX51_9VIBR</name>
<dbReference type="OrthoDB" id="116921at2"/>
<feature type="domain" description="Cupin type-2" evidence="1">
    <location>
        <begin position="53"/>
        <end position="111"/>
    </location>
</feature>
<sequence length="354" mass="40631">MGVKVIERVNIPTISHVNINGELHYIGNVQPLNNNPEFREFINNIGNGSGISYVKLNPGETHNIHTHDVESLLIVTKGKARLLGKNIIVSENNIICIPRGTEHGFSCDQNSGLEGISIQFEDGALFENTPNITFNVKFDSANQLICFNKKRCKEIQGSRFFKIFDDGVVNNNYSLTVFKIYLRQWSSIFQKIMFMRQASSINKKYDDIFLEHFKEEFGHDEMLPESNNWDPAIDAYGNWFVLKMLQMDNLEKLVVVHLVLEKCADVFHSHAKKYIKDTEKYIESHAELDHNHSEIGRELYENLSEEKCLELIDLCDKSWAIFESLLDRIAELSINKIESNNVSDKISSLKNISI</sequence>
<evidence type="ECO:0000313" key="3">
    <source>
        <dbReference type="EMBL" id="SMS01591.1"/>
    </source>
</evidence>
<dbReference type="InterPro" id="IPR011051">
    <property type="entry name" value="RmlC_Cupin_sf"/>
</dbReference>
<dbReference type="EMBL" id="JAWRCO010000001">
    <property type="protein sequence ID" value="MDW6002246.1"/>
    <property type="molecule type" value="Genomic_DNA"/>
</dbReference>
<evidence type="ECO:0000313" key="2">
    <source>
        <dbReference type="EMBL" id="MDW6002246.1"/>
    </source>
</evidence>
<evidence type="ECO:0000313" key="5">
    <source>
        <dbReference type="Proteomes" id="UP001283366"/>
    </source>
</evidence>
<dbReference type="RefSeq" id="WP_087481615.1">
    <property type="nucleotide sequence ID" value="NZ_AP024883.1"/>
</dbReference>
<dbReference type="Pfam" id="PF07883">
    <property type="entry name" value="Cupin_2"/>
    <property type="match status" value="1"/>
</dbReference>
<gene>
    <name evidence="2" type="ORF">SBX37_05080</name>
    <name evidence="3" type="ORF">VIM7927_02887</name>
</gene>